<dbReference type="SUPFAM" id="SSF48452">
    <property type="entry name" value="TPR-like"/>
    <property type="match status" value="1"/>
</dbReference>
<dbReference type="Gene3D" id="2.170.270.10">
    <property type="entry name" value="SET domain"/>
    <property type="match status" value="1"/>
</dbReference>
<evidence type="ECO:0000313" key="3">
    <source>
        <dbReference type="Proteomes" id="UP000800038"/>
    </source>
</evidence>
<name>A0A6A5SSN1_9PLEO</name>
<proteinExistence type="predicted"/>
<dbReference type="InterPro" id="IPR001214">
    <property type="entry name" value="SET_dom"/>
</dbReference>
<reference evidence="2" key="1">
    <citation type="journal article" date="2020" name="Stud. Mycol.">
        <title>101 Dothideomycetes genomes: a test case for predicting lifestyles and emergence of pathogens.</title>
        <authorList>
            <person name="Haridas S."/>
            <person name="Albert R."/>
            <person name="Binder M."/>
            <person name="Bloem J."/>
            <person name="Labutti K."/>
            <person name="Salamov A."/>
            <person name="Andreopoulos B."/>
            <person name="Baker S."/>
            <person name="Barry K."/>
            <person name="Bills G."/>
            <person name="Bluhm B."/>
            <person name="Cannon C."/>
            <person name="Castanera R."/>
            <person name="Culley D."/>
            <person name="Daum C."/>
            <person name="Ezra D."/>
            <person name="Gonzalez J."/>
            <person name="Henrissat B."/>
            <person name="Kuo A."/>
            <person name="Liang C."/>
            <person name="Lipzen A."/>
            <person name="Lutzoni F."/>
            <person name="Magnuson J."/>
            <person name="Mondo S."/>
            <person name="Nolan M."/>
            <person name="Ohm R."/>
            <person name="Pangilinan J."/>
            <person name="Park H.-J."/>
            <person name="Ramirez L."/>
            <person name="Alfaro M."/>
            <person name="Sun H."/>
            <person name="Tritt A."/>
            <person name="Yoshinaga Y."/>
            <person name="Zwiers L.-H."/>
            <person name="Turgeon B."/>
            <person name="Goodwin S."/>
            <person name="Spatafora J."/>
            <person name="Crous P."/>
            <person name="Grigoriev I."/>
        </authorList>
    </citation>
    <scope>NUCLEOTIDE SEQUENCE</scope>
    <source>
        <strain evidence="2">CBS 161.51</strain>
    </source>
</reference>
<dbReference type="OrthoDB" id="438641at2759"/>
<dbReference type="PANTHER" id="PTHR47643:SF2">
    <property type="entry name" value="TPR DOMAIN PROTEIN (AFU_ORTHOLOGUE AFUA_5G12710)"/>
    <property type="match status" value="1"/>
</dbReference>
<protein>
    <submittedName>
        <fullName evidence="2">SET domain-containing protein</fullName>
    </submittedName>
</protein>
<sequence>MMALMTRGQHKQENMVHSSFIPPAYLPCITPVAQLTPIAIRDLRLEKHHRGRYLLLRVITPHNRMTGILVLVEDDHDDVVLLQLYQQEDEEIHEAADIVGIGAILLVKEPFFKITASGEYSLRVDHLSDVIHVDKNDPMTPEIWHPRISEAEGSAELLKSKGDYAMGERKYWQAIQKYSNALLQEATLERIKVIKRNRSLAYLKTKQFDAALSDTGFPSFGPDPTEKALFRAAEALYFLERFNECRVVLETLCAAFPDNRQGLIVLARTRGRCREESTGDYDFNLLQREAKKLRPPHLDHATYIGPVEIREAAGKGRGLFVTEAVKAGNLLLCEKAFSHAYALDSGSGNSKITFLMNSETNQGFMGGQADLIKLLVQKLYRNSSVAPAFVTLHHGSYDAASTLAVDGKPIVDTFLVERIMSFNVFGCPLSSLNTHKDITVKQSEKPKVYHSCGIWTQASYINHSCTSNASRSFIGDMMIVRATQDLEPGTEITFWYQTRDGYDPKGMQEKLGSWQFTCTCAICQDEKDTKAAVVKKRREIVDKLKTAFQLSASHDIKSKKVERLLNALNDTYTRPADEVPRLLLWDPQLALTRMYMAEKKVDKALESVQKVLIQLGFIIAGADSTSMGFRVVKWGLVVDHLIEVFLHARSAFEVIKAWEDSKIAEEYARIAYKIVVGEDTSFESSYGRREN</sequence>
<dbReference type="Gene3D" id="1.25.40.10">
    <property type="entry name" value="Tetratricopeptide repeat domain"/>
    <property type="match status" value="1"/>
</dbReference>
<dbReference type="PANTHER" id="PTHR47643">
    <property type="entry name" value="TPR DOMAIN PROTEIN (AFU_ORTHOLOGUE AFUA_5G12710)"/>
    <property type="match status" value="1"/>
</dbReference>
<dbReference type="InterPro" id="IPR046341">
    <property type="entry name" value="SET_dom_sf"/>
</dbReference>
<dbReference type="Pfam" id="PF00856">
    <property type="entry name" value="SET"/>
    <property type="match status" value="1"/>
</dbReference>
<dbReference type="Proteomes" id="UP000800038">
    <property type="component" value="Unassembled WGS sequence"/>
</dbReference>
<dbReference type="InterPro" id="IPR053209">
    <property type="entry name" value="Gramillin-biosynth_MTr"/>
</dbReference>
<dbReference type="AlphaFoldDB" id="A0A6A5SSN1"/>
<dbReference type="EMBL" id="ML976032">
    <property type="protein sequence ID" value="KAF1942738.1"/>
    <property type="molecule type" value="Genomic_DNA"/>
</dbReference>
<feature type="domain" description="SET" evidence="1">
    <location>
        <begin position="305"/>
        <end position="497"/>
    </location>
</feature>
<accession>A0A6A5SSN1</accession>
<evidence type="ECO:0000313" key="2">
    <source>
        <dbReference type="EMBL" id="KAF1942738.1"/>
    </source>
</evidence>
<evidence type="ECO:0000259" key="1">
    <source>
        <dbReference type="PROSITE" id="PS50280"/>
    </source>
</evidence>
<gene>
    <name evidence="2" type="ORF">EJ02DRAFT_375129</name>
</gene>
<keyword evidence="3" id="KW-1185">Reference proteome</keyword>
<organism evidence="2 3">
    <name type="scientific">Clathrospora elynae</name>
    <dbReference type="NCBI Taxonomy" id="706981"/>
    <lineage>
        <taxon>Eukaryota</taxon>
        <taxon>Fungi</taxon>
        <taxon>Dikarya</taxon>
        <taxon>Ascomycota</taxon>
        <taxon>Pezizomycotina</taxon>
        <taxon>Dothideomycetes</taxon>
        <taxon>Pleosporomycetidae</taxon>
        <taxon>Pleosporales</taxon>
        <taxon>Diademaceae</taxon>
        <taxon>Clathrospora</taxon>
    </lineage>
</organism>
<dbReference type="SUPFAM" id="SSF82199">
    <property type="entry name" value="SET domain"/>
    <property type="match status" value="1"/>
</dbReference>
<dbReference type="PROSITE" id="PS50280">
    <property type="entry name" value="SET"/>
    <property type="match status" value="1"/>
</dbReference>
<dbReference type="InterPro" id="IPR011990">
    <property type="entry name" value="TPR-like_helical_dom_sf"/>
</dbReference>